<evidence type="ECO:0000313" key="2">
    <source>
        <dbReference type="EMBL" id="EDW79384.1"/>
    </source>
</evidence>
<feature type="compositionally biased region" description="Basic residues" evidence="1">
    <location>
        <begin position="76"/>
        <end position="87"/>
    </location>
</feature>
<dbReference type="eggNOG" id="ENOG502T6VG">
    <property type="taxonomic scope" value="Eukaryota"/>
</dbReference>
<dbReference type="InParanoid" id="B4N4U5"/>
<dbReference type="OMA" id="LNHSKQM"/>
<evidence type="ECO:0000313" key="3">
    <source>
        <dbReference type="Proteomes" id="UP000007798"/>
    </source>
</evidence>
<name>B4N4U5_DROWI</name>
<dbReference type="STRING" id="7260.B4N4U5"/>
<gene>
    <name evidence="2" type="primary">Dwil\GK19162</name>
    <name evidence="2" type="ORF">Dwil_GK19162</name>
</gene>
<dbReference type="OrthoDB" id="6352295at2759"/>
<dbReference type="KEGG" id="dwi:6645738"/>
<dbReference type="AlphaFoldDB" id="B4N4U5"/>
<feature type="compositionally biased region" description="Low complexity" evidence="1">
    <location>
        <begin position="233"/>
        <end position="243"/>
    </location>
</feature>
<feature type="compositionally biased region" description="Polar residues" evidence="1">
    <location>
        <begin position="1"/>
        <end position="14"/>
    </location>
</feature>
<protein>
    <submittedName>
        <fullName evidence="2">GK19162</fullName>
    </submittedName>
</protein>
<dbReference type="EMBL" id="CH964101">
    <property type="protein sequence ID" value="EDW79384.1"/>
    <property type="molecule type" value="Genomic_DNA"/>
</dbReference>
<organism evidence="3">
    <name type="scientific">Drosophila willistoni</name>
    <name type="common">Fruit fly</name>
    <dbReference type="NCBI Taxonomy" id="7260"/>
    <lineage>
        <taxon>Eukaryota</taxon>
        <taxon>Metazoa</taxon>
        <taxon>Ecdysozoa</taxon>
        <taxon>Arthropoda</taxon>
        <taxon>Hexapoda</taxon>
        <taxon>Insecta</taxon>
        <taxon>Pterygota</taxon>
        <taxon>Neoptera</taxon>
        <taxon>Endopterygota</taxon>
        <taxon>Diptera</taxon>
        <taxon>Brachycera</taxon>
        <taxon>Muscomorpha</taxon>
        <taxon>Ephydroidea</taxon>
        <taxon>Drosophilidae</taxon>
        <taxon>Drosophila</taxon>
        <taxon>Sophophora</taxon>
    </lineage>
</organism>
<keyword evidence="3" id="KW-1185">Reference proteome</keyword>
<feature type="compositionally biased region" description="Basic and acidic residues" evidence="1">
    <location>
        <begin position="291"/>
        <end position="308"/>
    </location>
</feature>
<dbReference type="HOGENOM" id="CLU_834905_0_0_1"/>
<feature type="compositionally biased region" description="Basic and acidic residues" evidence="1">
    <location>
        <begin position="140"/>
        <end position="149"/>
    </location>
</feature>
<dbReference type="PhylomeDB" id="B4N4U5"/>
<accession>B4N4U5</accession>
<dbReference type="Proteomes" id="UP000007798">
    <property type="component" value="Unassembled WGS sequence"/>
</dbReference>
<feature type="compositionally biased region" description="Basic residues" evidence="1">
    <location>
        <begin position="98"/>
        <end position="132"/>
    </location>
</feature>
<feature type="region of interest" description="Disordered" evidence="1">
    <location>
        <begin position="214"/>
        <end position="334"/>
    </location>
</feature>
<dbReference type="FunCoup" id="B4N4U5">
    <property type="interactions" value="15"/>
</dbReference>
<feature type="compositionally biased region" description="Acidic residues" evidence="1">
    <location>
        <begin position="325"/>
        <end position="334"/>
    </location>
</feature>
<feature type="region of interest" description="Disordered" evidence="1">
    <location>
        <begin position="68"/>
        <end position="164"/>
    </location>
</feature>
<reference evidence="2 3" key="1">
    <citation type="journal article" date="2007" name="Nature">
        <title>Evolution of genes and genomes on the Drosophila phylogeny.</title>
        <authorList>
            <consortium name="Drosophila 12 Genomes Consortium"/>
            <person name="Clark A.G."/>
            <person name="Eisen M.B."/>
            <person name="Smith D.R."/>
            <person name="Bergman C.M."/>
            <person name="Oliver B."/>
            <person name="Markow T.A."/>
            <person name="Kaufman T.C."/>
            <person name="Kellis M."/>
            <person name="Gelbart W."/>
            <person name="Iyer V.N."/>
            <person name="Pollard D.A."/>
            <person name="Sackton T.B."/>
            <person name="Larracuente A.M."/>
            <person name="Singh N.D."/>
            <person name="Abad J.P."/>
            <person name="Abt D.N."/>
            <person name="Adryan B."/>
            <person name="Aguade M."/>
            <person name="Akashi H."/>
            <person name="Anderson W.W."/>
            <person name="Aquadro C.F."/>
            <person name="Ardell D.H."/>
            <person name="Arguello R."/>
            <person name="Artieri C.G."/>
            <person name="Barbash D.A."/>
            <person name="Barker D."/>
            <person name="Barsanti P."/>
            <person name="Batterham P."/>
            <person name="Batzoglou S."/>
            <person name="Begun D."/>
            <person name="Bhutkar A."/>
            <person name="Blanco E."/>
            <person name="Bosak S.A."/>
            <person name="Bradley R.K."/>
            <person name="Brand A.D."/>
            <person name="Brent M.R."/>
            <person name="Brooks A.N."/>
            <person name="Brown R.H."/>
            <person name="Butlin R.K."/>
            <person name="Caggese C."/>
            <person name="Calvi B.R."/>
            <person name="Bernardo de Carvalho A."/>
            <person name="Caspi A."/>
            <person name="Castrezana S."/>
            <person name="Celniker S.E."/>
            <person name="Chang J.L."/>
            <person name="Chapple C."/>
            <person name="Chatterji S."/>
            <person name="Chinwalla A."/>
            <person name="Civetta A."/>
            <person name="Clifton S.W."/>
            <person name="Comeron J.M."/>
            <person name="Costello J.C."/>
            <person name="Coyne J.A."/>
            <person name="Daub J."/>
            <person name="David R.G."/>
            <person name="Delcher A.L."/>
            <person name="Delehaunty K."/>
            <person name="Do C.B."/>
            <person name="Ebling H."/>
            <person name="Edwards K."/>
            <person name="Eickbush T."/>
            <person name="Evans J.D."/>
            <person name="Filipski A."/>
            <person name="Findeiss S."/>
            <person name="Freyhult E."/>
            <person name="Fulton L."/>
            <person name="Fulton R."/>
            <person name="Garcia A.C."/>
            <person name="Gardiner A."/>
            <person name="Garfield D.A."/>
            <person name="Garvin B.E."/>
            <person name="Gibson G."/>
            <person name="Gilbert D."/>
            <person name="Gnerre S."/>
            <person name="Godfrey J."/>
            <person name="Good R."/>
            <person name="Gotea V."/>
            <person name="Gravely B."/>
            <person name="Greenberg A.J."/>
            <person name="Griffiths-Jones S."/>
            <person name="Gross S."/>
            <person name="Guigo R."/>
            <person name="Gustafson E.A."/>
            <person name="Haerty W."/>
            <person name="Hahn M.W."/>
            <person name="Halligan D.L."/>
            <person name="Halpern A.L."/>
            <person name="Halter G.M."/>
            <person name="Han M.V."/>
            <person name="Heger A."/>
            <person name="Hillier L."/>
            <person name="Hinrichs A.S."/>
            <person name="Holmes I."/>
            <person name="Hoskins R.A."/>
            <person name="Hubisz M.J."/>
            <person name="Hultmark D."/>
            <person name="Huntley M.A."/>
            <person name="Jaffe D.B."/>
            <person name="Jagadeeshan S."/>
            <person name="Jeck W.R."/>
            <person name="Johnson J."/>
            <person name="Jones C.D."/>
            <person name="Jordan W.C."/>
            <person name="Karpen G.H."/>
            <person name="Kataoka E."/>
            <person name="Keightley P.D."/>
            <person name="Kheradpour P."/>
            <person name="Kirkness E.F."/>
            <person name="Koerich L.B."/>
            <person name="Kristiansen K."/>
            <person name="Kudrna D."/>
            <person name="Kulathinal R.J."/>
            <person name="Kumar S."/>
            <person name="Kwok R."/>
            <person name="Lander E."/>
            <person name="Langley C.H."/>
            <person name="Lapoint R."/>
            <person name="Lazzaro B.P."/>
            <person name="Lee S.J."/>
            <person name="Levesque L."/>
            <person name="Li R."/>
            <person name="Lin C.F."/>
            <person name="Lin M.F."/>
            <person name="Lindblad-Toh K."/>
            <person name="Llopart A."/>
            <person name="Long M."/>
            <person name="Low L."/>
            <person name="Lozovsky E."/>
            <person name="Lu J."/>
            <person name="Luo M."/>
            <person name="Machado C.A."/>
            <person name="Makalowski W."/>
            <person name="Marzo M."/>
            <person name="Matsuda M."/>
            <person name="Matzkin L."/>
            <person name="McAllister B."/>
            <person name="McBride C.S."/>
            <person name="McKernan B."/>
            <person name="McKernan K."/>
            <person name="Mendez-Lago M."/>
            <person name="Minx P."/>
            <person name="Mollenhauer M.U."/>
            <person name="Montooth K."/>
            <person name="Mount S.M."/>
            <person name="Mu X."/>
            <person name="Myers E."/>
            <person name="Negre B."/>
            <person name="Newfeld S."/>
            <person name="Nielsen R."/>
            <person name="Noor M.A."/>
            <person name="O'Grady P."/>
            <person name="Pachter L."/>
            <person name="Papaceit M."/>
            <person name="Parisi M.J."/>
            <person name="Parisi M."/>
            <person name="Parts L."/>
            <person name="Pedersen J.S."/>
            <person name="Pesole G."/>
            <person name="Phillippy A.M."/>
            <person name="Ponting C.P."/>
            <person name="Pop M."/>
            <person name="Porcelli D."/>
            <person name="Powell J.R."/>
            <person name="Prohaska S."/>
            <person name="Pruitt K."/>
            <person name="Puig M."/>
            <person name="Quesneville H."/>
            <person name="Ram K.R."/>
            <person name="Rand D."/>
            <person name="Rasmussen M.D."/>
            <person name="Reed L.K."/>
            <person name="Reenan R."/>
            <person name="Reily A."/>
            <person name="Remington K.A."/>
            <person name="Rieger T.T."/>
            <person name="Ritchie M.G."/>
            <person name="Robin C."/>
            <person name="Rogers Y.H."/>
            <person name="Rohde C."/>
            <person name="Rozas J."/>
            <person name="Rubenfield M.J."/>
            <person name="Ruiz A."/>
            <person name="Russo S."/>
            <person name="Salzberg S.L."/>
            <person name="Sanchez-Gracia A."/>
            <person name="Saranga D.J."/>
            <person name="Sato H."/>
            <person name="Schaeffer S.W."/>
            <person name="Schatz M.C."/>
            <person name="Schlenke T."/>
            <person name="Schwartz R."/>
            <person name="Segarra C."/>
            <person name="Singh R.S."/>
            <person name="Sirot L."/>
            <person name="Sirota M."/>
            <person name="Sisneros N.B."/>
            <person name="Smith C.D."/>
            <person name="Smith T.F."/>
            <person name="Spieth J."/>
            <person name="Stage D.E."/>
            <person name="Stark A."/>
            <person name="Stephan W."/>
            <person name="Strausberg R.L."/>
            <person name="Strempel S."/>
            <person name="Sturgill D."/>
            <person name="Sutton G."/>
            <person name="Sutton G.G."/>
            <person name="Tao W."/>
            <person name="Teichmann S."/>
            <person name="Tobari Y.N."/>
            <person name="Tomimura Y."/>
            <person name="Tsolas J.M."/>
            <person name="Valente V.L."/>
            <person name="Venter E."/>
            <person name="Venter J.C."/>
            <person name="Vicario S."/>
            <person name="Vieira F.G."/>
            <person name="Vilella A.J."/>
            <person name="Villasante A."/>
            <person name="Walenz B."/>
            <person name="Wang J."/>
            <person name="Wasserman M."/>
            <person name="Watts T."/>
            <person name="Wilson D."/>
            <person name="Wilson R.K."/>
            <person name="Wing R.A."/>
            <person name="Wolfner M.F."/>
            <person name="Wong A."/>
            <person name="Wong G.K."/>
            <person name="Wu C.I."/>
            <person name="Wu G."/>
            <person name="Yamamoto D."/>
            <person name="Yang H.P."/>
            <person name="Yang S.P."/>
            <person name="Yorke J.A."/>
            <person name="Yoshida K."/>
            <person name="Zdobnov E."/>
            <person name="Zhang P."/>
            <person name="Zhang Y."/>
            <person name="Zimin A.V."/>
            <person name="Baldwin J."/>
            <person name="Abdouelleil A."/>
            <person name="Abdulkadir J."/>
            <person name="Abebe A."/>
            <person name="Abera B."/>
            <person name="Abreu J."/>
            <person name="Acer S.C."/>
            <person name="Aftuck L."/>
            <person name="Alexander A."/>
            <person name="An P."/>
            <person name="Anderson E."/>
            <person name="Anderson S."/>
            <person name="Arachi H."/>
            <person name="Azer M."/>
            <person name="Bachantsang P."/>
            <person name="Barry A."/>
            <person name="Bayul T."/>
            <person name="Berlin A."/>
            <person name="Bessette D."/>
            <person name="Bloom T."/>
            <person name="Blye J."/>
            <person name="Boguslavskiy L."/>
            <person name="Bonnet C."/>
            <person name="Boukhgalter B."/>
            <person name="Bourzgui I."/>
            <person name="Brown A."/>
            <person name="Cahill P."/>
            <person name="Channer S."/>
            <person name="Cheshatsang Y."/>
            <person name="Chuda L."/>
            <person name="Citroen M."/>
            <person name="Collymore A."/>
            <person name="Cooke P."/>
            <person name="Costello M."/>
            <person name="D'Aco K."/>
            <person name="Daza R."/>
            <person name="De Haan G."/>
            <person name="DeGray S."/>
            <person name="DeMaso C."/>
            <person name="Dhargay N."/>
            <person name="Dooley K."/>
            <person name="Dooley E."/>
            <person name="Doricent M."/>
            <person name="Dorje P."/>
            <person name="Dorjee K."/>
            <person name="Dupes A."/>
            <person name="Elong R."/>
            <person name="Falk J."/>
            <person name="Farina A."/>
            <person name="Faro S."/>
            <person name="Ferguson D."/>
            <person name="Fisher S."/>
            <person name="Foley C.D."/>
            <person name="Franke A."/>
            <person name="Friedrich D."/>
            <person name="Gadbois L."/>
            <person name="Gearin G."/>
            <person name="Gearin C.R."/>
            <person name="Giannoukos G."/>
            <person name="Goode T."/>
            <person name="Graham J."/>
            <person name="Grandbois E."/>
            <person name="Grewal S."/>
            <person name="Gyaltsen K."/>
            <person name="Hafez N."/>
            <person name="Hagos B."/>
            <person name="Hall J."/>
            <person name="Henson C."/>
            <person name="Hollinger A."/>
            <person name="Honan T."/>
            <person name="Huard M.D."/>
            <person name="Hughes L."/>
            <person name="Hurhula B."/>
            <person name="Husby M.E."/>
            <person name="Kamat A."/>
            <person name="Kanga B."/>
            <person name="Kashin S."/>
            <person name="Khazanovich D."/>
            <person name="Kisner P."/>
            <person name="Lance K."/>
            <person name="Lara M."/>
            <person name="Lee W."/>
            <person name="Lennon N."/>
            <person name="Letendre F."/>
            <person name="LeVine R."/>
            <person name="Lipovsky A."/>
            <person name="Liu X."/>
            <person name="Liu J."/>
            <person name="Liu S."/>
            <person name="Lokyitsang T."/>
            <person name="Lokyitsang Y."/>
            <person name="Lubonja R."/>
            <person name="Lui A."/>
            <person name="MacDonald P."/>
            <person name="Magnisalis V."/>
            <person name="Maru K."/>
            <person name="Matthews C."/>
            <person name="McCusker W."/>
            <person name="McDonough S."/>
            <person name="Mehta T."/>
            <person name="Meldrim J."/>
            <person name="Meneus L."/>
            <person name="Mihai O."/>
            <person name="Mihalev A."/>
            <person name="Mihova T."/>
            <person name="Mittelman R."/>
            <person name="Mlenga V."/>
            <person name="Montmayeur A."/>
            <person name="Mulrain L."/>
            <person name="Navidi A."/>
            <person name="Naylor J."/>
            <person name="Negash T."/>
            <person name="Nguyen T."/>
            <person name="Nguyen N."/>
            <person name="Nicol R."/>
            <person name="Norbu C."/>
            <person name="Norbu N."/>
            <person name="Novod N."/>
            <person name="O'Neill B."/>
            <person name="Osman S."/>
            <person name="Markiewicz E."/>
            <person name="Oyono O.L."/>
            <person name="Patti C."/>
            <person name="Phunkhang P."/>
            <person name="Pierre F."/>
            <person name="Priest M."/>
            <person name="Raghuraman S."/>
            <person name="Rege F."/>
            <person name="Reyes R."/>
            <person name="Rise C."/>
            <person name="Rogov P."/>
            <person name="Ross K."/>
            <person name="Ryan E."/>
            <person name="Settipalli S."/>
            <person name="Shea T."/>
            <person name="Sherpa N."/>
            <person name="Shi L."/>
            <person name="Shih D."/>
            <person name="Sparrow T."/>
            <person name="Spaulding J."/>
            <person name="Stalker J."/>
            <person name="Stange-Thomann N."/>
            <person name="Stavropoulos S."/>
            <person name="Stone C."/>
            <person name="Strader C."/>
            <person name="Tesfaye S."/>
            <person name="Thomson T."/>
            <person name="Thoulutsang Y."/>
            <person name="Thoulutsang D."/>
            <person name="Topham K."/>
            <person name="Topping I."/>
            <person name="Tsamla T."/>
            <person name="Vassiliev H."/>
            <person name="Vo A."/>
            <person name="Wangchuk T."/>
            <person name="Wangdi T."/>
            <person name="Weiand M."/>
            <person name="Wilkinson J."/>
            <person name="Wilson A."/>
            <person name="Yadav S."/>
            <person name="Young G."/>
            <person name="Yu Q."/>
            <person name="Zembek L."/>
            <person name="Zhong D."/>
            <person name="Zimmer A."/>
            <person name="Zwirko Z."/>
            <person name="Jaffe D.B."/>
            <person name="Alvarez P."/>
            <person name="Brockman W."/>
            <person name="Butler J."/>
            <person name="Chin C."/>
            <person name="Gnerre S."/>
            <person name="Grabherr M."/>
            <person name="Kleber M."/>
            <person name="Mauceli E."/>
            <person name="MacCallum I."/>
        </authorList>
    </citation>
    <scope>NUCLEOTIDE SEQUENCE [LARGE SCALE GENOMIC DNA]</scope>
    <source>
        <strain evidence="3">Tucson 14030-0811.24</strain>
    </source>
</reference>
<sequence length="334" mass="38398">MREIENQNNTSVVQQERKVNPLGGKPNKNFLGRTINSALIHNRRETERTYANCQQKLQEMDDRYERRKYNSFYNRSRSKSRSRRRRQSSSFSSDRNRSRSRSRSRRSKKKHKKKHTKSSKKHKKSKQRRRSTSRSSSCSFRKDKERDKTPMSNDHGADQPIPPSELFLQHSKNMALAVAMAYGQSMFAQSSEELTKETVPADSSMSDIFKELMSDDEDDDKDKNREHISKQPLESLSLSSSSDSNHEVLTINVDTDEDHDDESSKGSFHHSKSRSGSCITLEDSTDVSEGESLKKDNTSDLEIIEPKPEQQATITPVVEQKSDLETDTVDLTDD</sequence>
<feature type="region of interest" description="Disordered" evidence="1">
    <location>
        <begin position="1"/>
        <end position="31"/>
    </location>
</feature>
<evidence type="ECO:0000256" key="1">
    <source>
        <dbReference type="SAM" id="MobiDB-lite"/>
    </source>
</evidence>
<proteinExistence type="predicted"/>